<dbReference type="InterPro" id="IPR005337">
    <property type="entry name" value="RapZ-like"/>
</dbReference>
<dbReference type="PANTHER" id="PTHR30448:SF0">
    <property type="entry name" value="RNASE ADAPTER PROTEIN RAPZ"/>
    <property type="match status" value="1"/>
</dbReference>
<gene>
    <name evidence="2" type="ORF">GCM10023082_04610</name>
</gene>
<organism evidence="2 3">
    <name type="scientific">Streptomyces tremellae</name>
    <dbReference type="NCBI Taxonomy" id="1124239"/>
    <lineage>
        <taxon>Bacteria</taxon>
        <taxon>Bacillati</taxon>
        <taxon>Actinomycetota</taxon>
        <taxon>Actinomycetes</taxon>
        <taxon>Kitasatosporales</taxon>
        <taxon>Streptomycetaceae</taxon>
        <taxon>Streptomyces</taxon>
    </lineage>
</organism>
<feature type="domain" description="RapZ C-terminal" evidence="1">
    <location>
        <begin position="18"/>
        <end position="137"/>
    </location>
</feature>
<protein>
    <recommendedName>
        <fullName evidence="1">RapZ C-terminal domain-containing protein</fullName>
    </recommendedName>
</protein>
<dbReference type="EMBL" id="BAABEP010000002">
    <property type="protein sequence ID" value="GAA3709762.1"/>
    <property type="molecule type" value="Genomic_DNA"/>
</dbReference>
<dbReference type="InterPro" id="IPR053931">
    <property type="entry name" value="RapZ_C"/>
</dbReference>
<dbReference type="RefSeq" id="WP_345640354.1">
    <property type="nucleotide sequence ID" value="NZ_BAABEP010000002.1"/>
</dbReference>
<proteinExistence type="predicted"/>
<dbReference type="Proteomes" id="UP001499884">
    <property type="component" value="Unassembled WGS sequence"/>
</dbReference>
<evidence type="ECO:0000313" key="2">
    <source>
        <dbReference type="EMBL" id="GAA3709762.1"/>
    </source>
</evidence>
<sequence length="225" mass="24762">MTSDLMGSQSPHALIQTVIISYGEGHHDAPRGDALRVDARPLRNPPEDPTMRDRMLHSTGLDPEVRAYVLSSPGAERLIDRSTRRALALLGQARAGRRVDLHVVCGGGRHRSVAVAEEVAERLRAAGYGVETEHPHIARPILRWHPQLTEHELTALRLLASGQHHLEVAKELKVQPETAGRLLHRAQIHLRARTLYEAVAQGCALGIIDPELPGYPHRRSAPPAP</sequence>
<accession>A0ABP7DW66</accession>
<name>A0ABP7DW66_9ACTN</name>
<reference evidence="3" key="1">
    <citation type="journal article" date="2019" name="Int. J. Syst. Evol. Microbiol.">
        <title>The Global Catalogue of Microorganisms (GCM) 10K type strain sequencing project: providing services to taxonomists for standard genome sequencing and annotation.</title>
        <authorList>
            <consortium name="The Broad Institute Genomics Platform"/>
            <consortium name="The Broad Institute Genome Sequencing Center for Infectious Disease"/>
            <person name="Wu L."/>
            <person name="Ma J."/>
        </authorList>
    </citation>
    <scope>NUCLEOTIDE SEQUENCE [LARGE SCALE GENOMIC DNA]</scope>
    <source>
        <strain evidence="3">JCM 30846</strain>
    </source>
</reference>
<evidence type="ECO:0000259" key="1">
    <source>
        <dbReference type="Pfam" id="PF22740"/>
    </source>
</evidence>
<dbReference type="InterPro" id="IPR016032">
    <property type="entry name" value="Sig_transdc_resp-reg_C-effctor"/>
</dbReference>
<dbReference type="PANTHER" id="PTHR30448">
    <property type="entry name" value="RNASE ADAPTER PROTEIN RAPZ"/>
    <property type="match status" value="1"/>
</dbReference>
<dbReference type="InterPro" id="IPR036388">
    <property type="entry name" value="WH-like_DNA-bd_sf"/>
</dbReference>
<dbReference type="Pfam" id="PF22740">
    <property type="entry name" value="PapZ_C"/>
    <property type="match status" value="1"/>
</dbReference>
<keyword evidence="3" id="KW-1185">Reference proteome</keyword>
<dbReference type="SUPFAM" id="SSF46894">
    <property type="entry name" value="C-terminal effector domain of the bipartite response regulators"/>
    <property type="match status" value="1"/>
</dbReference>
<comment type="caution">
    <text evidence="2">The sequence shown here is derived from an EMBL/GenBank/DDBJ whole genome shotgun (WGS) entry which is preliminary data.</text>
</comment>
<evidence type="ECO:0000313" key="3">
    <source>
        <dbReference type="Proteomes" id="UP001499884"/>
    </source>
</evidence>
<dbReference type="Gene3D" id="1.10.10.10">
    <property type="entry name" value="Winged helix-like DNA-binding domain superfamily/Winged helix DNA-binding domain"/>
    <property type="match status" value="1"/>
</dbReference>